<dbReference type="SUPFAM" id="SSF52540">
    <property type="entry name" value="P-loop containing nucleoside triphosphate hydrolases"/>
    <property type="match status" value="1"/>
</dbReference>
<organism evidence="7 8">
    <name type="scientific">Mesorhizobium australafricanum</name>
    <dbReference type="NCBI Taxonomy" id="3072311"/>
    <lineage>
        <taxon>Bacteria</taxon>
        <taxon>Pseudomonadati</taxon>
        <taxon>Pseudomonadota</taxon>
        <taxon>Alphaproteobacteria</taxon>
        <taxon>Hyphomicrobiales</taxon>
        <taxon>Phyllobacteriaceae</taxon>
        <taxon>Mesorhizobium</taxon>
    </lineage>
</organism>
<evidence type="ECO:0000256" key="2">
    <source>
        <dbReference type="ARBA" id="ARBA00022448"/>
    </source>
</evidence>
<protein>
    <submittedName>
        <fullName evidence="7">ABC transporter ATP-binding protein</fullName>
    </submittedName>
</protein>
<evidence type="ECO:0000313" key="7">
    <source>
        <dbReference type="EMBL" id="MDX8439474.1"/>
    </source>
</evidence>
<dbReference type="RefSeq" id="WP_320213382.1">
    <property type="nucleotide sequence ID" value="NZ_JAVIIS010000008.1"/>
</dbReference>
<dbReference type="PANTHER" id="PTHR43820:SF7">
    <property type="entry name" value="BRANCHED-CHAIN AMINO ACID TRANSPORT ATP-BINDING PROTEIN LIVF-RELATED"/>
    <property type="match status" value="1"/>
</dbReference>
<sequence>MSDVVLAVHDLEAGYEPGVPIVRGASITVNKGEIVVVLGPNGAGKSSLIKAVAGLVPISRGTVLLDGRDITSAPAHTMVRLGLAFVPQTENVFALMSVEDNLKVACGILKPREIPARIGEMYAAFPDLERQRKTAAGNLSGGQRQMLAVARALIVRPKVLVLDEPSAGLSPKFVAMVFEMLSAIRRSGVTILLVEQNAKAALAIGDRAYVLVEGKDRHEGAAAELWNDPVVAELYLGQRPKSDGKAISSGKGSAA</sequence>
<evidence type="ECO:0000256" key="4">
    <source>
        <dbReference type="ARBA" id="ARBA00022840"/>
    </source>
</evidence>
<comment type="caution">
    <text evidence="7">The sequence shown here is derived from an EMBL/GenBank/DDBJ whole genome shotgun (WGS) entry which is preliminary data.</text>
</comment>
<evidence type="ECO:0000256" key="3">
    <source>
        <dbReference type="ARBA" id="ARBA00022741"/>
    </source>
</evidence>
<dbReference type="InterPro" id="IPR052156">
    <property type="entry name" value="BCAA_Transport_ATP-bd_LivF"/>
</dbReference>
<dbReference type="Pfam" id="PF00005">
    <property type="entry name" value="ABC_tran"/>
    <property type="match status" value="1"/>
</dbReference>
<evidence type="ECO:0000256" key="1">
    <source>
        <dbReference type="ARBA" id="ARBA00005417"/>
    </source>
</evidence>
<evidence type="ECO:0000259" key="6">
    <source>
        <dbReference type="PROSITE" id="PS50893"/>
    </source>
</evidence>
<evidence type="ECO:0000313" key="8">
    <source>
        <dbReference type="Proteomes" id="UP001272097"/>
    </source>
</evidence>
<dbReference type="PANTHER" id="PTHR43820">
    <property type="entry name" value="HIGH-AFFINITY BRANCHED-CHAIN AMINO ACID TRANSPORT ATP-BINDING PROTEIN LIVF"/>
    <property type="match status" value="1"/>
</dbReference>
<dbReference type="InterPro" id="IPR003439">
    <property type="entry name" value="ABC_transporter-like_ATP-bd"/>
</dbReference>
<dbReference type="PROSITE" id="PS50893">
    <property type="entry name" value="ABC_TRANSPORTER_2"/>
    <property type="match status" value="1"/>
</dbReference>
<dbReference type="CDD" id="cd03224">
    <property type="entry name" value="ABC_TM1139_LivF_branched"/>
    <property type="match status" value="1"/>
</dbReference>
<comment type="similarity">
    <text evidence="1">Belongs to the ABC transporter superfamily.</text>
</comment>
<keyword evidence="5" id="KW-0029">Amino-acid transport</keyword>
<gene>
    <name evidence="7" type="ORF">RFM51_07710</name>
</gene>
<dbReference type="SMART" id="SM00382">
    <property type="entry name" value="AAA"/>
    <property type="match status" value="1"/>
</dbReference>
<reference evidence="7 8" key="1">
    <citation type="submission" date="2023-08" db="EMBL/GenBank/DDBJ databases">
        <title>Implementing the SeqCode for naming new Mesorhizobium species isolated from Vachellia karroo root nodules.</title>
        <authorList>
            <person name="Van Lill M."/>
        </authorList>
    </citation>
    <scope>NUCLEOTIDE SEQUENCE [LARGE SCALE GENOMIC DNA]</scope>
    <source>
        <strain evidence="7 8">VK3E</strain>
    </source>
</reference>
<feature type="domain" description="ABC transporter" evidence="6">
    <location>
        <begin position="6"/>
        <end position="238"/>
    </location>
</feature>
<dbReference type="Proteomes" id="UP001272097">
    <property type="component" value="Unassembled WGS sequence"/>
</dbReference>
<dbReference type="PROSITE" id="PS00211">
    <property type="entry name" value="ABC_TRANSPORTER_1"/>
    <property type="match status" value="1"/>
</dbReference>
<proteinExistence type="inferred from homology"/>
<evidence type="ECO:0000256" key="5">
    <source>
        <dbReference type="ARBA" id="ARBA00022970"/>
    </source>
</evidence>
<keyword evidence="8" id="KW-1185">Reference proteome</keyword>
<dbReference type="InterPro" id="IPR027417">
    <property type="entry name" value="P-loop_NTPase"/>
</dbReference>
<accession>A0ABU4WUM7</accession>
<dbReference type="InterPro" id="IPR017871">
    <property type="entry name" value="ABC_transporter-like_CS"/>
</dbReference>
<dbReference type="InterPro" id="IPR003593">
    <property type="entry name" value="AAA+_ATPase"/>
</dbReference>
<dbReference type="EMBL" id="JAVIIS010000008">
    <property type="protein sequence ID" value="MDX8439474.1"/>
    <property type="molecule type" value="Genomic_DNA"/>
</dbReference>
<dbReference type="GO" id="GO:0005524">
    <property type="term" value="F:ATP binding"/>
    <property type="evidence" value="ECO:0007669"/>
    <property type="project" value="UniProtKB-KW"/>
</dbReference>
<keyword evidence="4 7" id="KW-0067">ATP-binding</keyword>
<name>A0ABU4WUM7_9HYPH</name>
<dbReference type="Gene3D" id="3.40.50.300">
    <property type="entry name" value="P-loop containing nucleotide triphosphate hydrolases"/>
    <property type="match status" value="1"/>
</dbReference>
<keyword evidence="3" id="KW-0547">Nucleotide-binding</keyword>
<keyword evidence="2" id="KW-0813">Transport</keyword>